<dbReference type="EnsemblPlants" id="KRH48340">
    <property type="protein sequence ID" value="KRH48340"/>
    <property type="gene ID" value="GLYMA_07G083100"/>
</dbReference>
<name>A0A0R0JA25_SOYBN</name>
<evidence type="ECO:0000313" key="3">
    <source>
        <dbReference type="Proteomes" id="UP000008827"/>
    </source>
</evidence>
<reference evidence="1 2" key="1">
    <citation type="journal article" date="2010" name="Nature">
        <title>Genome sequence of the palaeopolyploid soybean.</title>
        <authorList>
            <person name="Schmutz J."/>
            <person name="Cannon S.B."/>
            <person name="Schlueter J."/>
            <person name="Ma J."/>
            <person name="Mitros T."/>
            <person name="Nelson W."/>
            <person name="Hyten D.L."/>
            <person name="Song Q."/>
            <person name="Thelen J.J."/>
            <person name="Cheng J."/>
            <person name="Xu D."/>
            <person name="Hellsten U."/>
            <person name="May G.D."/>
            <person name="Yu Y."/>
            <person name="Sakurai T."/>
            <person name="Umezawa T."/>
            <person name="Bhattacharyya M.K."/>
            <person name="Sandhu D."/>
            <person name="Valliyodan B."/>
            <person name="Lindquist E."/>
            <person name="Peto M."/>
            <person name="Grant D."/>
            <person name="Shu S."/>
            <person name="Goodstein D."/>
            <person name="Barry K."/>
            <person name="Futrell-Griggs M."/>
            <person name="Abernathy B."/>
            <person name="Du J."/>
            <person name="Tian Z."/>
            <person name="Zhu L."/>
            <person name="Gill N."/>
            <person name="Joshi T."/>
            <person name="Libault M."/>
            <person name="Sethuraman A."/>
            <person name="Zhang X.-C."/>
            <person name="Shinozaki K."/>
            <person name="Nguyen H.T."/>
            <person name="Wing R.A."/>
            <person name="Cregan P."/>
            <person name="Specht J."/>
            <person name="Grimwood J."/>
            <person name="Rokhsar D."/>
            <person name="Stacey G."/>
            <person name="Shoemaker R.C."/>
            <person name="Jackson S.A."/>
        </authorList>
    </citation>
    <scope>NUCLEOTIDE SEQUENCE [LARGE SCALE GENOMIC DNA]</scope>
    <source>
        <strain evidence="2">cv. Williams 82</strain>
        <tissue evidence="1">Callus</tissue>
    </source>
</reference>
<reference evidence="2" key="2">
    <citation type="submission" date="2018-02" db="UniProtKB">
        <authorList>
            <consortium name="EnsemblPlants"/>
        </authorList>
    </citation>
    <scope>IDENTIFICATION</scope>
    <source>
        <strain evidence="2">Williams 82</strain>
    </source>
</reference>
<keyword evidence="3" id="KW-1185">Reference proteome</keyword>
<dbReference type="Gramene" id="KRH48340">
    <property type="protein sequence ID" value="KRH48340"/>
    <property type="gene ID" value="GLYMA_07G083100"/>
</dbReference>
<gene>
    <name evidence="2" type="primary">LOC100815999</name>
    <name evidence="1" type="ORF">GLYMA_07G083100</name>
</gene>
<dbReference type="EMBL" id="CM000840">
    <property type="protein sequence ID" value="KRH48340.1"/>
    <property type="molecule type" value="Genomic_DNA"/>
</dbReference>
<evidence type="ECO:0000313" key="2">
    <source>
        <dbReference type="EnsemblPlants" id="KRH48340"/>
    </source>
</evidence>
<dbReference type="ExpressionAtlas" id="A0A0R0JA25">
    <property type="expression patterns" value="baseline and differential"/>
</dbReference>
<sequence length="179" mass="19634">MHTSSHMVEVVGLNAPAAQVAQHKWQPNTPDGQGTPFFFQHGKATSGSVGGNLTRTFKGPAGTGEEWQYPQALAFSVSGIRSQAIVSITCDKEIITELTFSSSISCMEISVDGRSALIGINSQENGRAHNNSLNSQSSMSGIEAFYSESEETHHSNKIKMLHHHQVASWICTLWRYFMY</sequence>
<dbReference type="AlphaFoldDB" id="A0A0R0JA25"/>
<evidence type="ECO:0000313" key="1">
    <source>
        <dbReference type="EMBL" id="KRH48340.1"/>
    </source>
</evidence>
<protein>
    <submittedName>
        <fullName evidence="1 2">Uncharacterized protein</fullName>
    </submittedName>
</protein>
<reference evidence="1" key="3">
    <citation type="submission" date="2018-07" db="EMBL/GenBank/DDBJ databases">
        <title>WGS assembly of Glycine max.</title>
        <authorList>
            <person name="Schmutz J."/>
            <person name="Cannon S."/>
            <person name="Schlueter J."/>
            <person name="Ma J."/>
            <person name="Mitros T."/>
            <person name="Nelson W."/>
            <person name="Hyten D."/>
            <person name="Song Q."/>
            <person name="Thelen J."/>
            <person name="Cheng J."/>
            <person name="Xu D."/>
            <person name="Hellsten U."/>
            <person name="May G."/>
            <person name="Yu Y."/>
            <person name="Sakurai T."/>
            <person name="Umezawa T."/>
            <person name="Bhattacharyya M."/>
            <person name="Sandhu D."/>
            <person name="Valliyodan B."/>
            <person name="Lindquist E."/>
            <person name="Peto M."/>
            <person name="Grant D."/>
            <person name="Shu S."/>
            <person name="Goodstein D."/>
            <person name="Barry K."/>
            <person name="Futrell-Griggs M."/>
            <person name="Abernathy B."/>
            <person name="Du J."/>
            <person name="Tian Z."/>
            <person name="Zhu L."/>
            <person name="Gill N."/>
            <person name="Joshi T."/>
            <person name="Libault M."/>
            <person name="Sethuraman A."/>
            <person name="Zhang X."/>
            <person name="Shinozaki K."/>
            <person name="Nguyen H."/>
            <person name="Wing R."/>
            <person name="Cregan P."/>
            <person name="Specht J."/>
            <person name="Grimwood J."/>
            <person name="Rokhsar D."/>
            <person name="Stacey G."/>
            <person name="Shoemaker R."/>
            <person name="Jackson S."/>
        </authorList>
    </citation>
    <scope>NUCLEOTIDE SEQUENCE</scope>
    <source>
        <tissue evidence="1">Callus</tissue>
    </source>
</reference>
<organism evidence="1">
    <name type="scientific">Glycine max</name>
    <name type="common">Soybean</name>
    <name type="synonym">Glycine hispida</name>
    <dbReference type="NCBI Taxonomy" id="3847"/>
    <lineage>
        <taxon>Eukaryota</taxon>
        <taxon>Viridiplantae</taxon>
        <taxon>Streptophyta</taxon>
        <taxon>Embryophyta</taxon>
        <taxon>Tracheophyta</taxon>
        <taxon>Spermatophyta</taxon>
        <taxon>Magnoliopsida</taxon>
        <taxon>eudicotyledons</taxon>
        <taxon>Gunneridae</taxon>
        <taxon>Pentapetalae</taxon>
        <taxon>rosids</taxon>
        <taxon>fabids</taxon>
        <taxon>Fabales</taxon>
        <taxon>Fabaceae</taxon>
        <taxon>Papilionoideae</taxon>
        <taxon>50 kb inversion clade</taxon>
        <taxon>NPAAA clade</taxon>
        <taxon>indigoferoid/millettioid clade</taxon>
        <taxon>Phaseoleae</taxon>
        <taxon>Glycine</taxon>
        <taxon>Glycine subgen. Soja</taxon>
    </lineage>
</organism>
<proteinExistence type="predicted"/>
<dbReference type="Proteomes" id="UP000008827">
    <property type="component" value="Chromosome 7"/>
</dbReference>
<accession>A0A0R0JA25</accession>